<dbReference type="NCBIfam" id="TIGR00042">
    <property type="entry name" value="RdgB/HAM1 family non-canonical purine NTP pyrophosphatase"/>
    <property type="match status" value="1"/>
</dbReference>
<dbReference type="PATRIC" id="fig|1230458.4.peg.1205"/>
<dbReference type="Pfam" id="PF01725">
    <property type="entry name" value="Ham1p_like"/>
    <property type="match status" value="1"/>
</dbReference>
<proteinExistence type="inferred from homology"/>
<dbReference type="InterPro" id="IPR002637">
    <property type="entry name" value="RdgB/HAM1"/>
</dbReference>
<dbReference type="AlphaFoldDB" id="M0A829"/>
<keyword evidence="5" id="KW-1185">Reference proteome</keyword>
<gene>
    <name evidence="4" type="ORF">C484_05982</name>
</gene>
<dbReference type="OrthoDB" id="372108at2157"/>
<evidence type="ECO:0000256" key="2">
    <source>
        <dbReference type="ARBA" id="ARBA00022801"/>
    </source>
</evidence>
<dbReference type="CDD" id="cd00515">
    <property type="entry name" value="HAM1"/>
    <property type="match status" value="1"/>
</dbReference>
<dbReference type="GO" id="GO:0009143">
    <property type="term" value="P:nucleoside triphosphate catabolic process"/>
    <property type="evidence" value="ECO:0007669"/>
    <property type="project" value="InterPro"/>
</dbReference>
<dbReference type="EMBL" id="AOIL01000017">
    <property type="protein sequence ID" value="ELY94501.1"/>
    <property type="molecule type" value="Genomic_DNA"/>
</dbReference>
<sequence length="181" mass="19882">MAIRFVTGNDGKAREAQSYLEGITTVEQVPYDYTEIQSDSLEAIAIRGAEEAFAELEDGDPILVGDTGLFVDALGGFPGPYSAYVEDTVGVERLWRLVESEDDRRARFKTIIGFTDGDRTETFEGTLAGTIVSPRGDGGFGYDPIFEFNGQTLAEMDVEEKNAISHRGRALAAFTEWYADQ</sequence>
<dbReference type="GO" id="GO:0005737">
    <property type="term" value="C:cytoplasm"/>
    <property type="evidence" value="ECO:0007669"/>
    <property type="project" value="TreeGrafter"/>
</dbReference>
<evidence type="ECO:0000313" key="5">
    <source>
        <dbReference type="Proteomes" id="UP000011648"/>
    </source>
</evidence>
<dbReference type="Gene3D" id="3.90.950.10">
    <property type="match status" value="1"/>
</dbReference>
<keyword evidence="2 3" id="KW-0378">Hydrolase</keyword>
<dbReference type="GO" id="GO:0047429">
    <property type="term" value="F:nucleoside triphosphate diphosphatase activity"/>
    <property type="evidence" value="ECO:0007669"/>
    <property type="project" value="InterPro"/>
</dbReference>
<evidence type="ECO:0000313" key="4">
    <source>
        <dbReference type="EMBL" id="ELY94501.1"/>
    </source>
</evidence>
<protein>
    <submittedName>
        <fullName evidence="4">RdgB/HAM1 family non-canonical purine NTP pyrophosphatase</fullName>
    </submittedName>
</protein>
<dbReference type="PANTHER" id="PTHR11067">
    <property type="entry name" value="INOSINE TRIPHOSPHATE PYROPHOSPHATASE/HAM1 PROTEIN"/>
    <property type="match status" value="1"/>
</dbReference>
<accession>M0A829</accession>
<name>M0A829_9EURY</name>
<dbReference type="Proteomes" id="UP000011648">
    <property type="component" value="Unassembled WGS sequence"/>
</dbReference>
<comment type="similarity">
    <text evidence="1 3">Belongs to the HAM1 NTPase family.</text>
</comment>
<organism evidence="4 5">
    <name type="scientific">Natrialba taiwanensis DSM 12281</name>
    <dbReference type="NCBI Taxonomy" id="1230458"/>
    <lineage>
        <taxon>Archaea</taxon>
        <taxon>Methanobacteriati</taxon>
        <taxon>Methanobacteriota</taxon>
        <taxon>Stenosarchaea group</taxon>
        <taxon>Halobacteria</taxon>
        <taxon>Halobacteriales</taxon>
        <taxon>Natrialbaceae</taxon>
        <taxon>Natrialba</taxon>
    </lineage>
</organism>
<evidence type="ECO:0000256" key="3">
    <source>
        <dbReference type="RuleBase" id="RU003781"/>
    </source>
</evidence>
<dbReference type="InterPro" id="IPR029001">
    <property type="entry name" value="ITPase-like_fam"/>
</dbReference>
<dbReference type="PANTHER" id="PTHR11067:SF9">
    <property type="entry name" value="INOSINE TRIPHOSPHATE PYROPHOSPHATASE"/>
    <property type="match status" value="1"/>
</dbReference>
<comment type="caution">
    <text evidence="4">The sequence shown here is derived from an EMBL/GenBank/DDBJ whole genome shotgun (WGS) entry which is preliminary data.</text>
</comment>
<reference evidence="4 5" key="1">
    <citation type="journal article" date="2014" name="PLoS Genet.">
        <title>Phylogenetically driven sequencing of extremely halophilic archaea reveals strategies for static and dynamic osmo-response.</title>
        <authorList>
            <person name="Becker E.A."/>
            <person name="Seitzer P.M."/>
            <person name="Tritt A."/>
            <person name="Larsen D."/>
            <person name="Krusor M."/>
            <person name="Yao A.I."/>
            <person name="Wu D."/>
            <person name="Madern D."/>
            <person name="Eisen J.A."/>
            <person name="Darling A.E."/>
            <person name="Facciotti M.T."/>
        </authorList>
    </citation>
    <scope>NUCLEOTIDE SEQUENCE [LARGE SCALE GENOMIC DNA]</scope>
    <source>
        <strain evidence="4 5">DSM 12281</strain>
    </source>
</reference>
<evidence type="ECO:0000256" key="1">
    <source>
        <dbReference type="ARBA" id="ARBA00008023"/>
    </source>
</evidence>
<dbReference type="RefSeq" id="WP_006825025.1">
    <property type="nucleotide sequence ID" value="NZ_AOIL01000017.1"/>
</dbReference>
<dbReference type="STRING" id="1230458.C484_05982"/>
<dbReference type="SUPFAM" id="SSF52972">
    <property type="entry name" value="ITPase-like"/>
    <property type="match status" value="1"/>
</dbReference>